<name>A0ABM9GRX3_STRGL</name>
<feature type="region of interest" description="Disordered" evidence="1">
    <location>
        <begin position="1"/>
        <end position="23"/>
    </location>
</feature>
<reference evidence="2" key="1">
    <citation type="submission" date="2022-03" db="EMBL/GenBank/DDBJ databases">
        <authorList>
            <person name="Leyn A S."/>
        </authorList>
    </citation>
    <scope>NUCLEOTIDE SEQUENCE</scope>
    <source>
        <strain evidence="2">Streptomyces globisporus 4-3</strain>
    </source>
</reference>
<proteinExistence type="predicted"/>
<evidence type="ECO:0000256" key="1">
    <source>
        <dbReference type="SAM" id="MobiDB-lite"/>
    </source>
</evidence>
<accession>A0ABM9GRX3</accession>
<comment type="caution">
    <text evidence="2">The sequence shown here is derived from an EMBL/GenBank/DDBJ whole genome shotgun (WGS) entry which is preliminary data.</text>
</comment>
<gene>
    <name evidence="2" type="ORF">SGL43_01072</name>
</gene>
<dbReference type="Proteomes" id="UP001154015">
    <property type="component" value="Unassembled WGS sequence"/>
</dbReference>
<evidence type="ECO:0000313" key="2">
    <source>
        <dbReference type="EMBL" id="CAH9414069.1"/>
    </source>
</evidence>
<sequence length="89" mass="9952">MPGTDARYDQYRENRENPYPDRPHCRALPYQPHLGGRVCDAHVAACSRLPNHTIFTSGRVNGALTAFYWTRAGSPVRKGCFLPSTCGFP</sequence>
<keyword evidence="3" id="KW-1185">Reference proteome</keyword>
<dbReference type="EMBL" id="CAKXYP010000002">
    <property type="protein sequence ID" value="CAH9414069.1"/>
    <property type="molecule type" value="Genomic_DNA"/>
</dbReference>
<organism evidence="2 3">
    <name type="scientific">Streptomyces globisporus</name>
    <dbReference type="NCBI Taxonomy" id="1908"/>
    <lineage>
        <taxon>Bacteria</taxon>
        <taxon>Bacillati</taxon>
        <taxon>Actinomycetota</taxon>
        <taxon>Actinomycetes</taxon>
        <taxon>Kitasatosporales</taxon>
        <taxon>Streptomycetaceae</taxon>
        <taxon>Streptomyces</taxon>
    </lineage>
</organism>
<evidence type="ECO:0000313" key="3">
    <source>
        <dbReference type="Proteomes" id="UP001154015"/>
    </source>
</evidence>
<protein>
    <submittedName>
        <fullName evidence="2">Uncharacterized protein</fullName>
    </submittedName>
</protein>